<dbReference type="PANTHER" id="PTHR33312">
    <property type="entry name" value="MEMBRANE-ASSOCIATED KINASE REGULATOR 4-RELATED"/>
    <property type="match status" value="1"/>
</dbReference>
<dbReference type="GO" id="GO:0005886">
    <property type="term" value="C:plasma membrane"/>
    <property type="evidence" value="ECO:0007669"/>
    <property type="project" value="InterPro"/>
</dbReference>
<name>A0A484N2C1_9ASTE</name>
<evidence type="ECO:0000313" key="3">
    <source>
        <dbReference type="Proteomes" id="UP000595140"/>
    </source>
</evidence>
<protein>
    <submittedName>
        <fullName evidence="2">Uncharacterized protein</fullName>
    </submittedName>
</protein>
<evidence type="ECO:0000313" key="2">
    <source>
        <dbReference type="EMBL" id="VFQ94807.1"/>
    </source>
</evidence>
<dbReference type="OrthoDB" id="1938320at2759"/>
<accession>A0A484N2C1</accession>
<evidence type="ECO:0000256" key="1">
    <source>
        <dbReference type="SAM" id="MobiDB-lite"/>
    </source>
</evidence>
<gene>
    <name evidence="2" type="ORF">CCAM_LOCUS36583</name>
</gene>
<dbReference type="PANTHER" id="PTHR33312:SF5">
    <property type="entry name" value="MEMBRANE-ASSOCIATED KINASE REGULATOR 4-RELATED"/>
    <property type="match status" value="1"/>
</dbReference>
<dbReference type="Proteomes" id="UP000595140">
    <property type="component" value="Unassembled WGS sequence"/>
</dbReference>
<proteinExistence type="predicted"/>
<sequence>MSSSVAEKEAPTFPADDLFYRGNLLPLHLPPRLQMVQKLLQTTIVEDPKWPKSSTAPPTKTPTTPLDSCNISPSESCRVSCELNPQDFNFAWSTDLSTLINAHPKKSWSKKLKLVKKSLTTSHKIKAYLKGLFIKSGSDHQPFPRNQDLDGVHVKSSSSPNPTIASVLRNGEKDEIEENVVNSHSRRVRLQLYSLPIFARRNAP</sequence>
<organism evidence="2 3">
    <name type="scientific">Cuscuta campestris</name>
    <dbReference type="NCBI Taxonomy" id="132261"/>
    <lineage>
        <taxon>Eukaryota</taxon>
        <taxon>Viridiplantae</taxon>
        <taxon>Streptophyta</taxon>
        <taxon>Embryophyta</taxon>
        <taxon>Tracheophyta</taxon>
        <taxon>Spermatophyta</taxon>
        <taxon>Magnoliopsida</taxon>
        <taxon>eudicotyledons</taxon>
        <taxon>Gunneridae</taxon>
        <taxon>Pentapetalae</taxon>
        <taxon>asterids</taxon>
        <taxon>lamiids</taxon>
        <taxon>Solanales</taxon>
        <taxon>Convolvulaceae</taxon>
        <taxon>Cuscuteae</taxon>
        <taxon>Cuscuta</taxon>
        <taxon>Cuscuta subgen. Grammica</taxon>
        <taxon>Cuscuta sect. Cleistogrammica</taxon>
    </lineage>
</organism>
<reference evidence="2 3" key="1">
    <citation type="submission" date="2018-04" db="EMBL/GenBank/DDBJ databases">
        <authorList>
            <person name="Vogel A."/>
        </authorList>
    </citation>
    <scope>NUCLEOTIDE SEQUENCE [LARGE SCALE GENOMIC DNA]</scope>
</reference>
<feature type="compositionally biased region" description="Low complexity" evidence="1">
    <location>
        <begin position="51"/>
        <end position="65"/>
    </location>
</feature>
<dbReference type="AlphaFoldDB" id="A0A484N2C1"/>
<dbReference type="GO" id="GO:0019210">
    <property type="term" value="F:kinase inhibitor activity"/>
    <property type="evidence" value="ECO:0007669"/>
    <property type="project" value="InterPro"/>
</dbReference>
<feature type="region of interest" description="Disordered" evidence="1">
    <location>
        <begin position="48"/>
        <end position="69"/>
    </location>
</feature>
<dbReference type="InterPro" id="IPR039620">
    <property type="entry name" value="BKI1/MAKR1/3/4"/>
</dbReference>
<dbReference type="EMBL" id="OOIL02005488">
    <property type="protein sequence ID" value="VFQ94807.1"/>
    <property type="molecule type" value="Genomic_DNA"/>
</dbReference>
<keyword evidence="3" id="KW-1185">Reference proteome</keyword>